<sequence>MSIDADEVAQIAHLARLAVNTEDGQAHAQNLSEILAFVERLGNVDTRGVEPLAHPLEMTQRLRPDEVIEGNERERFQAIAPLTEDGHYLVPRVIE</sequence>
<evidence type="ECO:0000313" key="2">
    <source>
        <dbReference type="EMBL" id="MEX0429896.1"/>
    </source>
</evidence>
<dbReference type="SUPFAM" id="SSF141000">
    <property type="entry name" value="Glu-tRNAGln amidotransferase C subunit"/>
    <property type="match status" value="1"/>
</dbReference>
<keyword evidence="1" id="KW-0067">ATP-binding</keyword>
<comment type="catalytic activity">
    <reaction evidence="1">
        <text>L-glutamyl-tRNA(Gln) + L-glutamine + ATP + H2O = L-glutaminyl-tRNA(Gln) + L-glutamate + ADP + phosphate + H(+)</text>
        <dbReference type="Rhea" id="RHEA:17521"/>
        <dbReference type="Rhea" id="RHEA-COMP:9681"/>
        <dbReference type="Rhea" id="RHEA-COMP:9684"/>
        <dbReference type="ChEBI" id="CHEBI:15377"/>
        <dbReference type="ChEBI" id="CHEBI:15378"/>
        <dbReference type="ChEBI" id="CHEBI:29985"/>
        <dbReference type="ChEBI" id="CHEBI:30616"/>
        <dbReference type="ChEBI" id="CHEBI:43474"/>
        <dbReference type="ChEBI" id="CHEBI:58359"/>
        <dbReference type="ChEBI" id="CHEBI:78520"/>
        <dbReference type="ChEBI" id="CHEBI:78521"/>
        <dbReference type="ChEBI" id="CHEBI:456216"/>
    </reaction>
</comment>
<keyword evidence="3" id="KW-1185">Reference proteome</keyword>
<comment type="similarity">
    <text evidence="1">Belongs to the GatC family.</text>
</comment>
<name>A0ABV3T3W6_9GAMM</name>
<dbReference type="HAMAP" id="MF_00122">
    <property type="entry name" value="GatC"/>
    <property type="match status" value="1"/>
</dbReference>
<proteinExistence type="inferred from homology"/>
<keyword evidence="1" id="KW-0547">Nucleotide-binding</keyword>
<dbReference type="InterPro" id="IPR036113">
    <property type="entry name" value="Asp/Glu-ADT_sf_sub_c"/>
</dbReference>
<comment type="caution">
    <text evidence="2">The sequence shown here is derived from an EMBL/GenBank/DDBJ whole genome shotgun (WGS) entry which is preliminary data.</text>
</comment>
<comment type="catalytic activity">
    <reaction evidence="1">
        <text>L-aspartyl-tRNA(Asn) + L-glutamine + ATP + H2O = L-asparaginyl-tRNA(Asn) + L-glutamate + ADP + phosphate + 2 H(+)</text>
        <dbReference type="Rhea" id="RHEA:14513"/>
        <dbReference type="Rhea" id="RHEA-COMP:9674"/>
        <dbReference type="Rhea" id="RHEA-COMP:9677"/>
        <dbReference type="ChEBI" id="CHEBI:15377"/>
        <dbReference type="ChEBI" id="CHEBI:15378"/>
        <dbReference type="ChEBI" id="CHEBI:29985"/>
        <dbReference type="ChEBI" id="CHEBI:30616"/>
        <dbReference type="ChEBI" id="CHEBI:43474"/>
        <dbReference type="ChEBI" id="CHEBI:58359"/>
        <dbReference type="ChEBI" id="CHEBI:78515"/>
        <dbReference type="ChEBI" id="CHEBI:78516"/>
        <dbReference type="ChEBI" id="CHEBI:456216"/>
    </reaction>
</comment>
<keyword evidence="1" id="KW-0648">Protein biosynthesis</keyword>
<keyword evidence="1" id="KW-0436">Ligase</keyword>
<evidence type="ECO:0000256" key="1">
    <source>
        <dbReference type="HAMAP-Rule" id="MF_00122"/>
    </source>
</evidence>
<dbReference type="PANTHER" id="PTHR15004">
    <property type="entry name" value="GLUTAMYL-TRNA(GLN) AMIDOTRANSFERASE SUBUNIT C, MITOCHONDRIAL"/>
    <property type="match status" value="1"/>
</dbReference>
<evidence type="ECO:0000313" key="3">
    <source>
        <dbReference type="Proteomes" id="UP001556637"/>
    </source>
</evidence>
<accession>A0ABV3T3W6</accession>
<reference evidence="2 3" key="1">
    <citation type="submission" date="2024-02" db="EMBL/GenBank/DDBJ databases">
        <title>New especies of Spiribacter isolated from saline water.</title>
        <authorList>
            <person name="Leon M.J."/>
            <person name="De La Haba R."/>
            <person name="Sanchez-Porro C."/>
            <person name="Ventosa A."/>
        </authorList>
    </citation>
    <scope>NUCLEOTIDE SEQUENCE [LARGE SCALE GENOMIC DNA]</scope>
    <source>
        <strain evidence="3">ag22IC4-189</strain>
    </source>
</reference>
<dbReference type="EC" id="6.3.5.-" evidence="1"/>
<dbReference type="Gene3D" id="1.10.20.60">
    <property type="entry name" value="Glu-tRNAGln amidotransferase C subunit, N-terminal domain"/>
    <property type="match status" value="1"/>
</dbReference>
<dbReference type="EMBL" id="JBAKFF010000001">
    <property type="protein sequence ID" value="MEX0429896.1"/>
    <property type="molecule type" value="Genomic_DNA"/>
</dbReference>
<dbReference type="NCBIfam" id="TIGR00135">
    <property type="entry name" value="gatC"/>
    <property type="match status" value="1"/>
</dbReference>
<dbReference type="InterPro" id="IPR003837">
    <property type="entry name" value="GatC"/>
</dbReference>
<dbReference type="RefSeq" id="WP_367982694.1">
    <property type="nucleotide sequence ID" value="NZ_JBAKFF010000001.1"/>
</dbReference>
<dbReference type="PANTHER" id="PTHR15004:SF0">
    <property type="entry name" value="GLUTAMYL-TRNA(GLN) AMIDOTRANSFERASE SUBUNIT C, MITOCHONDRIAL"/>
    <property type="match status" value="1"/>
</dbReference>
<comment type="function">
    <text evidence="1">Allows the formation of correctly charged Asn-tRNA(Asn) or Gln-tRNA(Gln) through the transamidation of misacylated Asp-tRNA(Asn) or Glu-tRNA(Gln) in organisms which lack either or both of asparaginyl-tRNA or glutaminyl-tRNA synthetases. The reaction takes place in the presence of glutamine and ATP through an activated phospho-Asp-tRNA(Asn) or phospho-Glu-tRNA(Gln).</text>
</comment>
<dbReference type="Pfam" id="PF02686">
    <property type="entry name" value="GatC"/>
    <property type="match status" value="1"/>
</dbReference>
<dbReference type="Proteomes" id="UP001556637">
    <property type="component" value="Unassembled WGS sequence"/>
</dbReference>
<comment type="subunit">
    <text evidence="1">Heterotrimer of A, B and C subunits.</text>
</comment>
<protein>
    <recommendedName>
        <fullName evidence="1">Aspartyl/glutamyl-tRNA(Asn/Gln) amidotransferase subunit C</fullName>
        <shortName evidence="1">Asp/Glu-ADT subunit C</shortName>
        <ecNumber evidence="1">6.3.5.-</ecNumber>
    </recommendedName>
</protein>
<organism evidence="2 3">
    <name type="scientific">Spiribacter insolitus</name>
    <dbReference type="NCBI Taxonomy" id="3122417"/>
    <lineage>
        <taxon>Bacteria</taxon>
        <taxon>Pseudomonadati</taxon>
        <taxon>Pseudomonadota</taxon>
        <taxon>Gammaproteobacteria</taxon>
        <taxon>Chromatiales</taxon>
        <taxon>Ectothiorhodospiraceae</taxon>
        <taxon>Spiribacter</taxon>
    </lineage>
</organism>
<gene>
    <name evidence="1 2" type="primary">gatC</name>
    <name evidence="2" type="ORF">V6X30_00575</name>
</gene>